<dbReference type="Proteomes" id="UP000612808">
    <property type="component" value="Unassembled WGS sequence"/>
</dbReference>
<organism evidence="5 6">
    <name type="scientific">Actinocatenispora rupis</name>
    <dbReference type="NCBI Taxonomy" id="519421"/>
    <lineage>
        <taxon>Bacteria</taxon>
        <taxon>Bacillati</taxon>
        <taxon>Actinomycetota</taxon>
        <taxon>Actinomycetes</taxon>
        <taxon>Micromonosporales</taxon>
        <taxon>Micromonosporaceae</taxon>
        <taxon>Actinocatenispora</taxon>
    </lineage>
</organism>
<dbReference type="CDD" id="cd07381">
    <property type="entry name" value="MPP_CapA"/>
    <property type="match status" value="1"/>
</dbReference>
<evidence type="ECO:0000259" key="4">
    <source>
        <dbReference type="SMART" id="SM00854"/>
    </source>
</evidence>
<name>A0A8J3J2G5_9ACTN</name>
<accession>A0A8J3J2G5</accession>
<dbReference type="InterPro" id="IPR019079">
    <property type="entry name" value="Capsule_synth_CapA"/>
</dbReference>
<proteinExistence type="inferred from homology"/>
<evidence type="ECO:0000256" key="2">
    <source>
        <dbReference type="SAM" id="MobiDB-lite"/>
    </source>
</evidence>
<dbReference type="Gene3D" id="3.60.21.10">
    <property type="match status" value="1"/>
</dbReference>
<reference evidence="5" key="1">
    <citation type="submission" date="2021-01" db="EMBL/GenBank/DDBJ databases">
        <title>Whole genome shotgun sequence of Actinocatenispora rupis NBRC 107355.</title>
        <authorList>
            <person name="Komaki H."/>
            <person name="Tamura T."/>
        </authorList>
    </citation>
    <scope>NUCLEOTIDE SEQUENCE</scope>
    <source>
        <strain evidence="5">NBRC 107355</strain>
    </source>
</reference>
<keyword evidence="6" id="KW-1185">Reference proteome</keyword>
<comment type="caution">
    <text evidence="5">The sequence shown here is derived from an EMBL/GenBank/DDBJ whole genome shotgun (WGS) entry which is preliminary data.</text>
</comment>
<feature type="region of interest" description="Disordered" evidence="2">
    <location>
        <begin position="25"/>
        <end position="45"/>
    </location>
</feature>
<feature type="signal peptide" evidence="3">
    <location>
        <begin position="1"/>
        <end position="21"/>
    </location>
</feature>
<comment type="similarity">
    <text evidence="1">Belongs to the CapA family.</text>
</comment>
<dbReference type="EMBL" id="BOMB01000010">
    <property type="protein sequence ID" value="GID10772.1"/>
    <property type="molecule type" value="Genomic_DNA"/>
</dbReference>
<protein>
    <submittedName>
        <fullName evidence="5">Capsular polysaccharide biosynthesis protein</fullName>
    </submittedName>
</protein>
<dbReference type="InterPro" id="IPR052169">
    <property type="entry name" value="CW_Biosynth-Accessory"/>
</dbReference>
<evidence type="ECO:0000256" key="3">
    <source>
        <dbReference type="SAM" id="SignalP"/>
    </source>
</evidence>
<dbReference type="PANTHER" id="PTHR33393">
    <property type="entry name" value="POLYGLUTAMINE SYNTHESIS ACCESSORY PROTEIN RV0574C-RELATED"/>
    <property type="match status" value="1"/>
</dbReference>
<dbReference type="Pfam" id="PF09587">
    <property type="entry name" value="PGA_cap"/>
    <property type="match status" value="1"/>
</dbReference>
<dbReference type="InterPro" id="IPR029052">
    <property type="entry name" value="Metallo-depent_PP-like"/>
</dbReference>
<evidence type="ECO:0000313" key="5">
    <source>
        <dbReference type="EMBL" id="GID10772.1"/>
    </source>
</evidence>
<dbReference type="RefSeq" id="WP_239076521.1">
    <property type="nucleotide sequence ID" value="NZ_BAAAZM010000004.1"/>
</dbReference>
<dbReference type="SUPFAM" id="SSF56300">
    <property type="entry name" value="Metallo-dependent phosphatases"/>
    <property type="match status" value="1"/>
</dbReference>
<dbReference type="AlphaFoldDB" id="A0A8J3J2G5"/>
<sequence length="352" mass="37338">MTRIARYLLVGLLAVGLAACSAPDRHPAADPGPGRTASPSPTGPPTVTVDFAGDVHFAGRTAGLLKDPDTAFGPVARELSAADLSIVNLETAVTTRGTPEPKQFHFRAPPSAFRAVHAAGVDVVTAANNHALDYGRTGLTDTLRYARAAGVPVIGAGRNEAEAYRPWITTVHGVRVAFLAFSQITELADSWRATADRPGIAETFDTSRAVAAVRQARREADIVLVYPHWGQEGNHCPIDAQRQFAKAMADAGADAVIGTHAHLLLGAGYLGHTYVDYGLGNFLWWRDDAFSNDTGVLRLTFTGHRLTGTRFRPAEISRTTGQPVPATGATARRISGTVTGLRTCADLSDSPR</sequence>
<dbReference type="SMART" id="SM00854">
    <property type="entry name" value="PGA_cap"/>
    <property type="match status" value="1"/>
</dbReference>
<evidence type="ECO:0000313" key="6">
    <source>
        <dbReference type="Proteomes" id="UP000612808"/>
    </source>
</evidence>
<dbReference type="PROSITE" id="PS51257">
    <property type="entry name" value="PROKAR_LIPOPROTEIN"/>
    <property type="match status" value="1"/>
</dbReference>
<dbReference type="PANTHER" id="PTHR33393:SF13">
    <property type="entry name" value="PGA BIOSYNTHESIS PROTEIN CAPA"/>
    <property type="match status" value="1"/>
</dbReference>
<keyword evidence="3" id="KW-0732">Signal</keyword>
<feature type="chain" id="PRO_5039620058" evidence="3">
    <location>
        <begin position="22"/>
        <end position="352"/>
    </location>
</feature>
<feature type="domain" description="Capsule synthesis protein CapA" evidence="4">
    <location>
        <begin position="48"/>
        <end position="286"/>
    </location>
</feature>
<evidence type="ECO:0000256" key="1">
    <source>
        <dbReference type="ARBA" id="ARBA00005662"/>
    </source>
</evidence>
<feature type="compositionally biased region" description="Low complexity" evidence="2">
    <location>
        <begin position="31"/>
        <end position="40"/>
    </location>
</feature>
<gene>
    <name evidence="5" type="ORF">Aru02nite_16610</name>
</gene>